<proteinExistence type="predicted"/>
<dbReference type="STRING" id="308853.SAMN05421752_11214"/>
<organism evidence="1 2">
    <name type="scientific">Natronorubrum thiooxidans</name>
    <dbReference type="NCBI Taxonomy" id="308853"/>
    <lineage>
        <taxon>Archaea</taxon>
        <taxon>Methanobacteriati</taxon>
        <taxon>Methanobacteriota</taxon>
        <taxon>Stenosarchaea group</taxon>
        <taxon>Halobacteria</taxon>
        <taxon>Halobacteriales</taxon>
        <taxon>Natrialbaceae</taxon>
        <taxon>Natronorubrum</taxon>
    </lineage>
</organism>
<dbReference type="AlphaFoldDB" id="A0A1N7GGA0"/>
<name>A0A1N7GGA0_9EURY</name>
<keyword evidence="2" id="KW-1185">Reference proteome</keyword>
<sequence length="57" mass="6118">MFCDLIDFIRCGCVRKNVLTESNANRAGPKVPLETGGFAAGDEVSGGHVRIEHESGR</sequence>
<dbReference type="Proteomes" id="UP000185936">
    <property type="component" value="Unassembled WGS sequence"/>
</dbReference>
<dbReference type="EMBL" id="FTNR01000012">
    <property type="protein sequence ID" value="SIS11614.1"/>
    <property type="molecule type" value="Genomic_DNA"/>
</dbReference>
<evidence type="ECO:0000313" key="2">
    <source>
        <dbReference type="Proteomes" id="UP000185936"/>
    </source>
</evidence>
<reference evidence="2" key="1">
    <citation type="submission" date="2017-01" db="EMBL/GenBank/DDBJ databases">
        <authorList>
            <person name="Varghese N."/>
            <person name="Submissions S."/>
        </authorList>
    </citation>
    <scope>NUCLEOTIDE SEQUENCE [LARGE SCALE GENOMIC DNA]</scope>
    <source>
        <strain evidence="2">type strain: HArc-</strain>
    </source>
</reference>
<accession>A0A1N7GGA0</accession>
<protein>
    <submittedName>
        <fullName evidence="1">Uncharacterized protein</fullName>
    </submittedName>
</protein>
<gene>
    <name evidence="1" type="ORF">SAMN05421752_11214</name>
</gene>
<evidence type="ECO:0000313" key="1">
    <source>
        <dbReference type="EMBL" id="SIS11614.1"/>
    </source>
</evidence>